<keyword evidence="7 10" id="KW-1133">Transmembrane helix</keyword>
<evidence type="ECO:0000256" key="8">
    <source>
        <dbReference type="ARBA" id="ARBA00023136"/>
    </source>
</evidence>
<feature type="domain" description="ABC transporter" evidence="11">
    <location>
        <begin position="1134"/>
        <end position="1376"/>
    </location>
</feature>
<evidence type="ECO:0000256" key="10">
    <source>
        <dbReference type="SAM" id="Phobius"/>
    </source>
</evidence>
<keyword evidence="4 10" id="KW-0812">Transmembrane</keyword>
<dbReference type="GO" id="GO:0005524">
    <property type="term" value="F:ATP binding"/>
    <property type="evidence" value="ECO:0007669"/>
    <property type="project" value="UniProtKB-KW"/>
</dbReference>
<protein>
    <submittedName>
        <fullName evidence="13">Lipid A export ATP-binding/permease protein msbA</fullName>
    </submittedName>
</protein>
<dbReference type="InterPro" id="IPR017871">
    <property type="entry name" value="ABC_transporter-like_CS"/>
</dbReference>
<dbReference type="Proteomes" id="UP000800092">
    <property type="component" value="Unassembled WGS sequence"/>
</dbReference>
<feature type="transmembrane region" description="Helical" evidence="10">
    <location>
        <begin position="359"/>
        <end position="381"/>
    </location>
</feature>
<sequence length="1381" mass="152143">MADAAPFTTVPQPPDIDSNIQTTSLRSDGLDTSKNDYEKSAVREHEDSVIDVKATTNEDPASKAKSEQENTTRFFKDFSRLLSYATTIDRVLFIFAVICSAGSGTALPLMNIVVFGKLSVNFTEYSIPGSGVSKNQFLSQLDHNALYIVYLFIGRFTLEYVSIFAFRMVGIRISAAIRLAYLSALLGQSISVVDKLPSGSATDSLTTAANTIQMGISDKLGLLIQSLSLLITAYVVAFKWSWKLTLVSSSSIVFVVLAYSVIMPFWIKLYRAVIKYNAEAAGIAGEAFQSIRTVKALCAEDAMIRKHAEWISKARRKGVQMSPWSAAQYAPAYFSIYGNMALTFWLGVHLYSKGEITNIGNVLTVLFSVLLVVTAIGGIFAPLQGLTKAITASAPLLKVIDSPTSPTSGLRNPDVQANSDIYFHDVSFAYPNRPYTQVLKGLDLVIPAGKITALVGPSGCGKSTLVGLLERWYQLSDINERLENKTQDKKLGRADKKKEKAAKKEKKAAQGTLETFDKSGQRATATEKDETAAHLSDDQQVVLQNSGSILVGDHPIESLDLTWWRSSIGLVQQEPFLFNKTVFENVELGLVGSQWEHESADVKRKLVQRACEDAFADEFIQRLPQRYETMVGESGIKLSGGQRQRIAIARSIVKQPSILILDEATSAIDIKGERIVQAALDRVSKGRTTITIAHRLSTIKKADHIIVLKEGRAVESGTHDGLLGKSEGLYASLVLAQHLELGASDDEDQRLENGKSWEPLEDLLTTQRSEEQQVHNQQTENDRKLRSFVRSMGLLVYEQRRHYILYLLIISTAGSCGAVFATQSFLTSNLITVFQFTGSKLIERGNFWSLMFFVLALFVGLAYGVIGFCTNAVSTHLSSHYRQEYFESIIRKPISFFDKEGNSSGTLTGRVSNDPTQIQELLGPNMALPLIGLFNMIACTIISFVFGWKLTLVSLSGALPVILGAAYMRMRYELQFESYNAKVFAESSEFAAEAIGAFRTVAALTMEHSISSRYEVLLKDHVDKAFRKARYAVLVFSLSDSVELLCMALCLWYGGQLIANREYDIQSFFVIYIAIVQNGQQAGQFLAFTGNAANATAAANRIIDFREGSEFQHEDQQASPQQILGDEKREGFSVDFRHVDFTYPTRETPVFHDLNISIGTNKYVAIVGPSGCGKSTITALLARFYEVSAGEIQIDGVDISNTSINEYRSQISLVSQEPTIFKGTVRENLILGLPDADSISNADIEEACSAAQIHDFVISLPDGYSTALMAGTHASMSGGQKQRMCIARALLRRPRLLLLDEATSALDSQNERLVQTVVEEIASRGNVTVVVVAHRLSTVQNVDRIIVLGESGRIMEEGSHMELLQKKGVYWGMCQAQALDR</sequence>
<feature type="transmembrane region" description="Helical" evidence="10">
    <location>
        <begin position="147"/>
        <end position="169"/>
    </location>
</feature>
<dbReference type="GO" id="GO:0090374">
    <property type="term" value="P:oligopeptide export from mitochondrion"/>
    <property type="evidence" value="ECO:0007669"/>
    <property type="project" value="TreeGrafter"/>
</dbReference>
<feature type="transmembrane region" description="Helical" evidence="10">
    <location>
        <begin position="326"/>
        <end position="347"/>
    </location>
</feature>
<dbReference type="FunFam" id="1.20.1560.10:FF:000057">
    <property type="entry name" value="ABC multidrug transporter SitT"/>
    <property type="match status" value="1"/>
</dbReference>
<dbReference type="EMBL" id="ML991859">
    <property type="protein sequence ID" value="KAF2229603.1"/>
    <property type="molecule type" value="Genomic_DNA"/>
</dbReference>
<dbReference type="InterPro" id="IPR011527">
    <property type="entry name" value="ABC1_TM_dom"/>
</dbReference>
<name>A0A6A6GWA5_VIRVR</name>
<feature type="compositionally biased region" description="Polar residues" evidence="9">
    <location>
        <begin position="18"/>
        <end position="27"/>
    </location>
</feature>
<accession>A0A6A6GWA5</accession>
<feature type="region of interest" description="Disordered" evidence="9">
    <location>
        <begin position="1"/>
        <end position="66"/>
    </location>
</feature>
<dbReference type="Gene3D" id="3.40.50.300">
    <property type="entry name" value="P-loop containing nucleotide triphosphate hydrolases"/>
    <property type="match status" value="2"/>
</dbReference>
<dbReference type="GO" id="GO:0016887">
    <property type="term" value="F:ATP hydrolysis activity"/>
    <property type="evidence" value="ECO:0007669"/>
    <property type="project" value="InterPro"/>
</dbReference>
<proteinExistence type="inferred from homology"/>
<dbReference type="SUPFAM" id="SSF52540">
    <property type="entry name" value="P-loop containing nucleoside triphosphate hydrolases"/>
    <property type="match status" value="3"/>
</dbReference>
<gene>
    <name evidence="13" type="ORF">EV356DRAFT_580715</name>
</gene>
<feature type="transmembrane region" description="Helical" evidence="10">
    <location>
        <begin position="220"/>
        <end position="240"/>
    </location>
</feature>
<feature type="domain" description="ABC transmembrane type-1" evidence="12">
    <location>
        <begin position="91"/>
        <end position="388"/>
    </location>
</feature>
<evidence type="ECO:0000256" key="1">
    <source>
        <dbReference type="ARBA" id="ARBA00004141"/>
    </source>
</evidence>
<evidence type="ECO:0000256" key="9">
    <source>
        <dbReference type="SAM" id="MobiDB-lite"/>
    </source>
</evidence>
<feature type="transmembrane region" description="Helical" evidence="10">
    <location>
        <begin position="927"/>
        <end position="946"/>
    </location>
</feature>
<dbReference type="GO" id="GO:0005743">
    <property type="term" value="C:mitochondrial inner membrane"/>
    <property type="evidence" value="ECO:0007669"/>
    <property type="project" value="TreeGrafter"/>
</dbReference>
<dbReference type="SUPFAM" id="SSF90123">
    <property type="entry name" value="ABC transporter transmembrane region"/>
    <property type="match status" value="2"/>
</dbReference>
<feature type="compositionally biased region" description="Basic and acidic residues" evidence="9">
    <location>
        <begin position="515"/>
        <end position="536"/>
    </location>
</feature>
<dbReference type="PROSITE" id="PS50929">
    <property type="entry name" value="ABC_TM1F"/>
    <property type="match status" value="2"/>
</dbReference>
<dbReference type="PANTHER" id="PTHR43394">
    <property type="entry name" value="ATP-DEPENDENT PERMEASE MDL1, MITOCHONDRIAL"/>
    <property type="match status" value="1"/>
</dbReference>
<organism evidence="13 14">
    <name type="scientific">Viridothelium virens</name>
    <name type="common">Speckled blister lichen</name>
    <name type="synonym">Trypethelium virens</name>
    <dbReference type="NCBI Taxonomy" id="1048519"/>
    <lineage>
        <taxon>Eukaryota</taxon>
        <taxon>Fungi</taxon>
        <taxon>Dikarya</taxon>
        <taxon>Ascomycota</taxon>
        <taxon>Pezizomycotina</taxon>
        <taxon>Dothideomycetes</taxon>
        <taxon>Dothideomycetes incertae sedis</taxon>
        <taxon>Trypetheliales</taxon>
        <taxon>Trypetheliaceae</taxon>
        <taxon>Viridothelium</taxon>
    </lineage>
</organism>
<dbReference type="InterPro" id="IPR003439">
    <property type="entry name" value="ABC_transporter-like_ATP-bd"/>
</dbReference>
<dbReference type="PROSITE" id="PS00211">
    <property type="entry name" value="ABC_TRANSPORTER_1"/>
    <property type="match status" value="2"/>
</dbReference>
<comment type="subcellular location">
    <subcellularLocation>
        <location evidence="1">Membrane</location>
        <topology evidence="1">Multi-pass membrane protein</topology>
    </subcellularLocation>
</comment>
<evidence type="ECO:0000256" key="3">
    <source>
        <dbReference type="ARBA" id="ARBA00022448"/>
    </source>
</evidence>
<dbReference type="InterPro" id="IPR027417">
    <property type="entry name" value="P-loop_NTPase"/>
</dbReference>
<keyword evidence="14" id="KW-1185">Reference proteome</keyword>
<evidence type="ECO:0000313" key="13">
    <source>
        <dbReference type="EMBL" id="KAF2229603.1"/>
    </source>
</evidence>
<dbReference type="SMART" id="SM00382">
    <property type="entry name" value="AAA"/>
    <property type="match status" value="2"/>
</dbReference>
<feature type="compositionally biased region" description="Basic and acidic residues" evidence="9">
    <location>
        <begin position="28"/>
        <end position="50"/>
    </location>
</feature>
<dbReference type="PANTHER" id="PTHR43394:SF27">
    <property type="entry name" value="ATP-DEPENDENT TRANSLOCASE ABCB1-LIKE"/>
    <property type="match status" value="1"/>
</dbReference>
<dbReference type="Pfam" id="PF00005">
    <property type="entry name" value="ABC_tran"/>
    <property type="match status" value="3"/>
</dbReference>
<feature type="transmembrane region" description="Helical" evidence="10">
    <location>
        <begin position="952"/>
        <end position="970"/>
    </location>
</feature>
<keyword evidence="3" id="KW-0813">Transport</keyword>
<dbReference type="CDD" id="cd18577">
    <property type="entry name" value="ABC_6TM_Pgp_ABCB1_D1_like"/>
    <property type="match status" value="1"/>
</dbReference>
<feature type="transmembrane region" description="Helical" evidence="10">
    <location>
        <begin position="246"/>
        <end position="267"/>
    </location>
</feature>
<dbReference type="Gene3D" id="1.20.1560.10">
    <property type="entry name" value="ABC transporter type 1, transmembrane domain"/>
    <property type="match status" value="1"/>
</dbReference>
<feature type="region of interest" description="Disordered" evidence="9">
    <location>
        <begin position="488"/>
        <end position="536"/>
    </location>
</feature>
<dbReference type="InterPro" id="IPR036640">
    <property type="entry name" value="ABC1_TM_sf"/>
</dbReference>
<comment type="similarity">
    <text evidence="2">Belongs to the ABC transporter superfamily. ABCB family. Multidrug resistance exporter (TC 3.A.1.201) subfamily.</text>
</comment>
<evidence type="ECO:0000256" key="7">
    <source>
        <dbReference type="ARBA" id="ARBA00022989"/>
    </source>
</evidence>
<dbReference type="CDD" id="cd18578">
    <property type="entry name" value="ABC_6TM_Pgp_ABCB1_D2_like"/>
    <property type="match status" value="1"/>
</dbReference>
<feature type="transmembrane region" description="Helical" evidence="10">
    <location>
        <begin position="803"/>
        <end position="826"/>
    </location>
</feature>
<reference evidence="13" key="1">
    <citation type="journal article" date="2020" name="Stud. Mycol.">
        <title>101 Dothideomycetes genomes: a test case for predicting lifestyles and emergence of pathogens.</title>
        <authorList>
            <person name="Haridas S."/>
            <person name="Albert R."/>
            <person name="Binder M."/>
            <person name="Bloem J."/>
            <person name="Labutti K."/>
            <person name="Salamov A."/>
            <person name="Andreopoulos B."/>
            <person name="Baker S."/>
            <person name="Barry K."/>
            <person name="Bills G."/>
            <person name="Bluhm B."/>
            <person name="Cannon C."/>
            <person name="Castanera R."/>
            <person name="Culley D."/>
            <person name="Daum C."/>
            <person name="Ezra D."/>
            <person name="Gonzalez J."/>
            <person name="Henrissat B."/>
            <person name="Kuo A."/>
            <person name="Liang C."/>
            <person name="Lipzen A."/>
            <person name="Lutzoni F."/>
            <person name="Magnuson J."/>
            <person name="Mondo S."/>
            <person name="Nolan M."/>
            <person name="Ohm R."/>
            <person name="Pangilinan J."/>
            <person name="Park H.-J."/>
            <person name="Ramirez L."/>
            <person name="Alfaro M."/>
            <person name="Sun H."/>
            <person name="Tritt A."/>
            <person name="Yoshinaga Y."/>
            <person name="Zwiers L.-H."/>
            <person name="Turgeon B."/>
            <person name="Goodwin S."/>
            <person name="Spatafora J."/>
            <person name="Crous P."/>
            <person name="Grigoriev I."/>
        </authorList>
    </citation>
    <scope>NUCLEOTIDE SEQUENCE</scope>
    <source>
        <strain evidence="13">Tuck. ex Michener</strain>
    </source>
</reference>
<keyword evidence="6 13" id="KW-0067">ATP-binding</keyword>
<evidence type="ECO:0000313" key="14">
    <source>
        <dbReference type="Proteomes" id="UP000800092"/>
    </source>
</evidence>
<feature type="domain" description="ABC transmembrane type-1" evidence="12">
    <location>
        <begin position="807"/>
        <end position="1077"/>
    </location>
</feature>
<feature type="compositionally biased region" description="Basic and acidic residues" evidence="9">
    <location>
        <begin position="488"/>
        <end position="498"/>
    </location>
</feature>
<feature type="domain" description="ABC transporter" evidence="11">
    <location>
        <begin position="421"/>
        <end position="735"/>
    </location>
</feature>
<dbReference type="InterPro" id="IPR003593">
    <property type="entry name" value="AAA+_ATPase"/>
</dbReference>
<dbReference type="FunFam" id="3.40.50.300:FF:000913">
    <property type="entry name" value="ABC multidrug transporter SitT"/>
    <property type="match status" value="1"/>
</dbReference>
<dbReference type="InterPro" id="IPR039421">
    <property type="entry name" value="Type_1_exporter"/>
</dbReference>
<evidence type="ECO:0000256" key="2">
    <source>
        <dbReference type="ARBA" id="ARBA00007577"/>
    </source>
</evidence>
<evidence type="ECO:0000256" key="6">
    <source>
        <dbReference type="ARBA" id="ARBA00022840"/>
    </source>
</evidence>
<dbReference type="OrthoDB" id="6500128at2759"/>
<keyword evidence="5" id="KW-0547">Nucleotide-binding</keyword>
<feature type="transmembrane region" description="Helical" evidence="10">
    <location>
        <begin position="846"/>
        <end position="873"/>
    </location>
</feature>
<evidence type="ECO:0000259" key="12">
    <source>
        <dbReference type="PROSITE" id="PS50929"/>
    </source>
</evidence>
<evidence type="ECO:0000259" key="11">
    <source>
        <dbReference type="PROSITE" id="PS50893"/>
    </source>
</evidence>
<dbReference type="PROSITE" id="PS50893">
    <property type="entry name" value="ABC_TRANSPORTER_2"/>
    <property type="match status" value="2"/>
</dbReference>
<dbReference type="Pfam" id="PF00664">
    <property type="entry name" value="ABC_membrane"/>
    <property type="match status" value="2"/>
</dbReference>
<evidence type="ECO:0000256" key="4">
    <source>
        <dbReference type="ARBA" id="ARBA00022692"/>
    </source>
</evidence>
<dbReference type="GO" id="GO:0015421">
    <property type="term" value="F:ABC-type oligopeptide transporter activity"/>
    <property type="evidence" value="ECO:0007669"/>
    <property type="project" value="TreeGrafter"/>
</dbReference>
<feature type="transmembrane region" description="Helical" evidence="10">
    <location>
        <begin position="91"/>
        <end position="115"/>
    </location>
</feature>
<keyword evidence="8 10" id="KW-0472">Membrane</keyword>
<evidence type="ECO:0000256" key="5">
    <source>
        <dbReference type="ARBA" id="ARBA00022741"/>
    </source>
</evidence>